<dbReference type="Pfam" id="PF00083">
    <property type="entry name" value="Sugar_tr"/>
    <property type="match status" value="1"/>
</dbReference>
<comment type="subcellular location">
    <subcellularLocation>
        <location evidence="1">Membrane</location>
        <topology evidence="1">Multi-pass membrane protein</topology>
    </subcellularLocation>
</comment>
<dbReference type="AlphaFoldDB" id="A0A8T8X4U5"/>
<sequence>MLERFLRAKEDRPTPPEVYNLRLYFTVMAISMSLLVFGYDTSFIGTTLEIPSFTHDFGLDGMSAAEKSATTGNLTSVFSVGAFFGSVLMFFIFEVFGRRVSLLIADVVAIVGAVLCTAANGHLGVLYTGRVLCGFGVGGFVSVVPIYISELSPPAVRGRMTGLFEAFYQMGSLVGFWINFGIKRHIDTSHSLAWRIPMAMQLIPVGLVALCFPVLQESPTWLLKQGRLVEATKAFAYLRQLPVDHHYILEDVAFVQAQLAVEQTLTTATATPGHVRLLTHLRGAWREGRMKGMRNRFGLVIMMTTFQAWGGAVAVNYYSPIIFRAIGLENTTLWTGVYGVIKSVSAIIYFLCFIETAGRKWPWVISCVGCACCMYYLGAYVELVNAHGLVNAAAARAAAAAIMIYGFMWSFGANGLPLIIAAEIFPPSLRSVSGPFAGVFIWLWSFTVTKVNPYMFTGMGPGGCGVYLFFGSMLFCSACFAVFFIPETKGLRIDQMDRLFGAVDGQSHDYYQEAEAVIETEKKCGEVQMLENVV</sequence>
<dbReference type="Proteomes" id="UP000249497">
    <property type="component" value="Unassembled WGS sequence"/>
</dbReference>
<dbReference type="InterPro" id="IPR005829">
    <property type="entry name" value="Sugar_transporter_CS"/>
</dbReference>
<proteinExistence type="inferred from homology"/>
<evidence type="ECO:0000256" key="5">
    <source>
        <dbReference type="ARBA" id="ARBA00022989"/>
    </source>
</evidence>
<feature type="transmembrane region" description="Helical" evidence="8">
    <location>
        <begin position="297"/>
        <end position="319"/>
    </location>
</feature>
<feature type="transmembrane region" description="Helical" evidence="8">
    <location>
        <begin position="21"/>
        <end position="39"/>
    </location>
</feature>
<evidence type="ECO:0000256" key="6">
    <source>
        <dbReference type="ARBA" id="ARBA00023136"/>
    </source>
</evidence>
<dbReference type="PROSITE" id="PS00217">
    <property type="entry name" value="SUGAR_TRANSPORT_2"/>
    <property type="match status" value="1"/>
</dbReference>
<dbReference type="SUPFAM" id="SSF103473">
    <property type="entry name" value="MFS general substrate transporter"/>
    <property type="match status" value="1"/>
</dbReference>
<keyword evidence="6 8" id="KW-0472">Membrane</keyword>
<organism evidence="10 11">
    <name type="scientific">Aspergillus japonicus CBS 114.51</name>
    <dbReference type="NCBI Taxonomy" id="1448312"/>
    <lineage>
        <taxon>Eukaryota</taxon>
        <taxon>Fungi</taxon>
        <taxon>Dikarya</taxon>
        <taxon>Ascomycota</taxon>
        <taxon>Pezizomycotina</taxon>
        <taxon>Eurotiomycetes</taxon>
        <taxon>Eurotiomycetidae</taxon>
        <taxon>Eurotiales</taxon>
        <taxon>Aspergillaceae</taxon>
        <taxon>Aspergillus</taxon>
        <taxon>Aspergillus subgen. Circumdati</taxon>
    </lineage>
</organism>
<gene>
    <name evidence="10" type="ORF">BO86DRAFT_426941</name>
</gene>
<name>A0A8T8X4U5_ASPJA</name>
<keyword evidence="11" id="KW-1185">Reference proteome</keyword>
<feature type="transmembrane region" description="Helical" evidence="8">
    <location>
        <begin position="393"/>
        <end position="416"/>
    </location>
</feature>
<dbReference type="PANTHER" id="PTHR48022:SF60">
    <property type="entry name" value="MAJOR FACILITATOR SUPERFAMILY (MFS) PROFILE DOMAIN-CONTAINING PROTEIN"/>
    <property type="match status" value="1"/>
</dbReference>
<feature type="transmembrane region" description="Helical" evidence="8">
    <location>
        <begin position="74"/>
        <end position="93"/>
    </location>
</feature>
<evidence type="ECO:0000313" key="10">
    <source>
        <dbReference type="EMBL" id="RAH83167.1"/>
    </source>
</evidence>
<accession>A0A8T8X4U5</accession>
<keyword evidence="5 8" id="KW-1133">Transmembrane helix</keyword>
<dbReference type="GeneID" id="37179230"/>
<dbReference type="OrthoDB" id="508119at2759"/>
<evidence type="ECO:0000256" key="7">
    <source>
        <dbReference type="RuleBase" id="RU003346"/>
    </source>
</evidence>
<feature type="transmembrane region" description="Helical" evidence="8">
    <location>
        <begin position="100"/>
        <end position="121"/>
    </location>
</feature>
<feature type="transmembrane region" description="Helical" evidence="8">
    <location>
        <begin position="428"/>
        <end position="446"/>
    </location>
</feature>
<dbReference type="InterPro" id="IPR036259">
    <property type="entry name" value="MFS_trans_sf"/>
</dbReference>
<feature type="transmembrane region" description="Helical" evidence="8">
    <location>
        <begin position="361"/>
        <end position="381"/>
    </location>
</feature>
<dbReference type="EMBL" id="KZ824784">
    <property type="protein sequence ID" value="RAH83167.1"/>
    <property type="molecule type" value="Genomic_DNA"/>
</dbReference>
<evidence type="ECO:0000256" key="4">
    <source>
        <dbReference type="ARBA" id="ARBA00022692"/>
    </source>
</evidence>
<dbReference type="GO" id="GO:0016020">
    <property type="term" value="C:membrane"/>
    <property type="evidence" value="ECO:0007669"/>
    <property type="project" value="UniProtKB-SubCell"/>
</dbReference>
<feature type="transmembrane region" description="Helical" evidence="8">
    <location>
        <begin position="192"/>
        <end position="215"/>
    </location>
</feature>
<keyword evidence="4 8" id="KW-0812">Transmembrane</keyword>
<protein>
    <submittedName>
        <fullName evidence="10">General substrate transporter</fullName>
    </submittedName>
</protein>
<evidence type="ECO:0000256" key="3">
    <source>
        <dbReference type="ARBA" id="ARBA00022448"/>
    </source>
</evidence>
<dbReference type="PROSITE" id="PS50850">
    <property type="entry name" value="MFS"/>
    <property type="match status" value="1"/>
</dbReference>
<keyword evidence="3 7" id="KW-0813">Transport</keyword>
<feature type="transmembrane region" description="Helical" evidence="8">
    <location>
        <begin position="127"/>
        <end position="148"/>
    </location>
</feature>
<dbReference type="PANTHER" id="PTHR48022">
    <property type="entry name" value="PLASTIDIC GLUCOSE TRANSPORTER 4"/>
    <property type="match status" value="1"/>
</dbReference>
<feature type="transmembrane region" description="Helical" evidence="8">
    <location>
        <begin position="331"/>
        <end position="354"/>
    </location>
</feature>
<dbReference type="InterPro" id="IPR020846">
    <property type="entry name" value="MFS_dom"/>
</dbReference>
<evidence type="ECO:0000256" key="8">
    <source>
        <dbReference type="SAM" id="Phobius"/>
    </source>
</evidence>
<dbReference type="InterPro" id="IPR003663">
    <property type="entry name" value="Sugar/inositol_transpt"/>
</dbReference>
<reference evidence="10 11" key="1">
    <citation type="submission" date="2018-02" db="EMBL/GenBank/DDBJ databases">
        <title>The genomes of Aspergillus section Nigri reveals drivers in fungal speciation.</title>
        <authorList>
            <consortium name="DOE Joint Genome Institute"/>
            <person name="Vesth T.C."/>
            <person name="Nybo J."/>
            <person name="Theobald S."/>
            <person name="Brandl J."/>
            <person name="Frisvad J.C."/>
            <person name="Nielsen K.F."/>
            <person name="Lyhne E.K."/>
            <person name="Kogle M.E."/>
            <person name="Kuo A."/>
            <person name="Riley R."/>
            <person name="Clum A."/>
            <person name="Nolan M."/>
            <person name="Lipzen A."/>
            <person name="Salamov A."/>
            <person name="Henrissat B."/>
            <person name="Wiebenga A."/>
            <person name="De vries R.P."/>
            <person name="Grigoriev I.V."/>
            <person name="Mortensen U.H."/>
            <person name="Andersen M.R."/>
            <person name="Baker S.E."/>
        </authorList>
    </citation>
    <scope>NUCLEOTIDE SEQUENCE [LARGE SCALE GENOMIC DNA]</scope>
    <source>
        <strain evidence="10 11">CBS 114.51</strain>
    </source>
</reference>
<feature type="domain" description="Major facilitator superfamily (MFS) profile" evidence="9">
    <location>
        <begin position="26"/>
        <end position="489"/>
    </location>
</feature>
<evidence type="ECO:0000256" key="2">
    <source>
        <dbReference type="ARBA" id="ARBA00010992"/>
    </source>
</evidence>
<evidence type="ECO:0000259" key="9">
    <source>
        <dbReference type="PROSITE" id="PS50850"/>
    </source>
</evidence>
<dbReference type="InterPro" id="IPR050360">
    <property type="entry name" value="MFS_Sugar_Transporters"/>
</dbReference>
<feature type="transmembrane region" description="Helical" evidence="8">
    <location>
        <begin position="466"/>
        <end position="486"/>
    </location>
</feature>
<dbReference type="GO" id="GO:0005351">
    <property type="term" value="F:carbohydrate:proton symporter activity"/>
    <property type="evidence" value="ECO:0007669"/>
    <property type="project" value="TreeGrafter"/>
</dbReference>
<comment type="similarity">
    <text evidence="2 7">Belongs to the major facilitator superfamily. Sugar transporter (TC 2.A.1.1) family.</text>
</comment>
<dbReference type="RefSeq" id="XP_025529061.1">
    <property type="nucleotide sequence ID" value="XM_025675538.1"/>
</dbReference>
<dbReference type="PRINTS" id="PR00171">
    <property type="entry name" value="SUGRTRNSPORT"/>
</dbReference>
<dbReference type="Gene3D" id="1.20.1250.20">
    <property type="entry name" value="MFS general substrate transporter like domains"/>
    <property type="match status" value="2"/>
</dbReference>
<dbReference type="NCBIfam" id="TIGR00879">
    <property type="entry name" value="SP"/>
    <property type="match status" value="1"/>
</dbReference>
<feature type="transmembrane region" description="Helical" evidence="8">
    <location>
        <begin position="160"/>
        <end position="180"/>
    </location>
</feature>
<evidence type="ECO:0000256" key="1">
    <source>
        <dbReference type="ARBA" id="ARBA00004141"/>
    </source>
</evidence>
<evidence type="ECO:0000313" key="11">
    <source>
        <dbReference type="Proteomes" id="UP000249497"/>
    </source>
</evidence>
<dbReference type="InterPro" id="IPR005828">
    <property type="entry name" value="MFS_sugar_transport-like"/>
</dbReference>